<protein>
    <submittedName>
        <fullName evidence="1">Uncharacterized protein</fullName>
    </submittedName>
</protein>
<gene>
    <name evidence="1" type="ORF">UFOVP755_71</name>
</gene>
<name>A0A6J7X6B7_9CAUD</name>
<sequence length="126" mass="14344">MNDTTKQQLLDIFDGIKTDIVDGVDRAVQKTIPSLGRRYNGTNDYIKIIMDNGIGIRKTKNTIQYFANGSMDLNTLEQTYPSLPSDVDQSIHAVADRLYQNIHDQFKNKRPRQAKPIVQPPPFIKP</sequence>
<evidence type="ECO:0000313" key="1">
    <source>
        <dbReference type="EMBL" id="CAB5226166.1"/>
    </source>
</evidence>
<organism evidence="1">
    <name type="scientific">uncultured Caudovirales phage</name>
    <dbReference type="NCBI Taxonomy" id="2100421"/>
    <lineage>
        <taxon>Viruses</taxon>
        <taxon>Duplodnaviria</taxon>
        <taxon>Heunggongvirae</taxon>
        <taxon>Uroviricota</taxon>
        <taxon>Caudoviricetes</taxon>
        <taxon>Peduoviridae</taxon>
        <taxon>Maltschvirus</taxon>
        <taxon>Maltschvirus maltsch</taxon>
    </lineage>
</organism>
<accession>A0A6J7X6B7</accession>
<proteinExistence type="predicted"/>
<reference evidence="1" key="1">
    <citation type="submission" date="2020-05" db="EMBL/GenBank/DDBJ databases">
        <authorList>
            <person name="Chiriac C."/>
            <person name="Salcher M."/>
            <person name="Ghai R."/>
            <person name="Kavagutti S V."/>
        </authorList>
    </citation>
    <scope>NUCLEOTIDE SEQUENCE</scope>
</reference>
<dbReference type="EMBL" id="LR798356">
    <property type="protein sequence ID" value="CAB5226166.1"/>
    <property type="molecule type" value="Genomic_DNA"/>
</dbReference>